<keyword evidence="1" id="KW-0472">Membrane</keyword>
<feature type="transmembrane region" description="Helical" evidence="1">
    <location>
        <begin position="17"/>
        <end position="38"/>
    </location>
</feature>
<dbReference type="EMBL" id="MN739702">
    <property type="protein sequence ID" value="QHT22097.1"/>
    <property type="molecule type" value="Genomic_DNA"/>
</dbReference>
<keyword evidence="1" id="KW-1133">Transmembrane helix</keyword>
<evidence type="ECO:0000313" key="2">
    <source>
        <dbReference type="EMBL" id="QHT22097.1"/>
    </source>
</evidence>
<proteinExistence type="predicted"/>
<accession>A0A6C0DYY3</accession>
<reference evidence="2" key="1">
    <citation type="journal article" date="2020" name="Nature">
        <title>Giant virus diversity and host interactions through global metagenomics.</title>
        <authorList>
            <person name="Schulz F."/>
            <person name="Roux S."/>
            <person name="Paez-Espino D."/>
            <person name="Jungbluth S."/>
            <person name="Walsh D.A."/>
            <person name="Denef V.J."/>
            <person name="McMahon K.D."/>
            <person name="Konstantinidis K.T."/>
            <person name="Eloe-Fadrosh E.A."/>
            <person name="Kyrpides N.C."/>
            <person name="Woyke T."/>
        </authorList>
    </citation>
    <scope>NUCLEOTIDE SEQUENCE</scope>
    <source>
        <strain evidence="2">GVMAG-M-3300023179-103</strain>
    </source>
</reference>
<name>A0A6C0DYY3_9ZZZZ</name>
<organism evidence="2">
    <name type="scientific">viral metagenome</name>
    <dbReference type="NCBI Taxonomy" id="1070528"/>
    <lineage>
        <taxon>unclassified sequences</taxon>
        <taxon>metagenomes</taxon>
        <taxon>organismal metagenomes</taxon>
    </lineage>
</organism>
<keyword evidence="1" id="KW-0812">Transmembrane</keyword>
<protein>
    <submittedName>
        <fullName evidence="2">Uncharacterized protein</fullName>
    </submittedName>
</protein>
<dbReference type="AlphaFoldDB" id="A0A6C0DYY3"/>
<sequence length="46" mass="5705">MEYSFYLLNIINNNAKYLFFNFCVISNFNCFCQFHIYLDFLKNYPN</sequence>
<evidence type="ECO:0000256" key="1">
    <source>
        <dbReference type="SAM" id="Phobius"/>
    </source>
</evidence>